<keyword evidence="2" id="KW-1133">Transmembrane helix</keyword>
<reference evidence="3 4" key="1">
    <citation type="submission" date="2014-10" db="EMBL/GenBank/DDBJ databases">
        <title>Genome sequence of Ponticoccus sp. strain UMTAT08 isolated from clonal culture of toxic dinoflagellate Alexandrium tamiyavanichii.</title>
        <authorList>
            <person name="Gan H.Y."/>
            <person name="Muhd D.-D."/>
            <person name="Mohd Noor M.E."/>
            <person name="Yeong Y.S."/>
            <person name="Usup G."/>
        </authorList>
    </citation>
    <scope>NUCLEOTIDE SEQUENCE [LARGE SCALE GENOMIC DNA]</scope>
    <source>
        <strain evidence="3 4">UMTAT08</strain>
    </source>
</reference>
<feature type="compositionally biased region" description="Basic and acidic residues" evidence="1">
    <location>
        <begin position="1"/>
        <end position="10"/>
    </location>
</feature>
<protein>
    <submittedName>
        <fullName evidence="3">Uncharacterized protein</fullName>
    </submittedName>
</protein>
<keyword evidence="2" id="KW-0812">Transmembrane</keyword>
<dbReference type="RefSeq" id="WP_043136336.1">
    <property type="nucleotide sequence ID" value="NZ_JSUQ01000001.1"/>
</dbReference>
<feature type="region of interest" description="Disordered" evidence="1">
    <location>
        <begin position="1"/>
        <end position="21"/>
    </location>
</feature>
<accession>A0A0B3S8B2</accession>
<dbReference type="EMBL" id="JSUQ01000001">
    <property type="protein sequence ID" value="KHQ55223.1"/>
    <property type="molecule type" value="Genomic_DNA"/>
</dbReference>
<keyword evidence="4" id="KW-1185">Reference proteome</keyword>
<sequence>MARGVTDRRKNGSAASALPEAVVPTTGTAALSPDFPPDMHHAAPQLLAQVRTHFRSPVFHRLMPAAPLSGPSSLHVNARRDILGPELKSAEIVMSRAGMQPKRETSGHWRLVNLATGALLLSCCLAGWAAGAPLCLSYNAAPLDEVHP</sequence>
<name>A0A0B3S8B2_9RHOB</name>
<dbReference type="STRING" id="561184.SAMN05216376_103263"/>
<organism evidence="3 4">
    <name type="scientific">Mameliella alba</name>
    <dbReference type="NCBI Taxonomy" id="561184"/>
    <lineage>
        <taxon>Bacteria</taxon>
        <taxon>Pseudomonadati</taxon>
        <taxon>Pseudomonadota</taxon>
        <taxon>Alphaproteobacteria</taxon>
        <taxon>Rhodobacterales</taxon>
        <taxon>Roseobacteraceae</taxon>
        <taxon>Mameliella</taxon>
    </lineage>
</organism>
<proteinExistence type="predicted"/>
<evidence type="ECO:0000256" key="1">
    <source>
        <dbReference type="SAM" id="MobiDB-lite"/>
    </source>
</evidence>
<dbReference type="Proteomes" id="UP000030960">
    <property type="component" value="Unassembled WGS sequence"/>
</dbReference>
<gene>
    <name evidence="3" type="ORF">OA50_00259</name>
</gene>
<evidence type="ECO:0000313" key="3">
    <source>
        <dbReference type="EMBL" id="KHQ55223.1"/>
    </source>
</evidence>
<keyword evidence="2" id="KW-0472">Membrane</keyword>
<evidence type="ECO:0000313" key="4">
    <source>
        <dbReference type="Proteomes" id="UP000030960"/>
    </source>
</evidence>
<evidence type="ECO:0000256" key="2">
    <source>
        <dbReference type="SAM" id="Phobius"/>
    </source>
</evidence>
<dbReference type="AlphaFoldDB" id="A0A0B3S8B2"/>
<comment type="caution">
    <text evidence="3">The sequence shown here is derived from an EMBL/GenBank/DDBJ whole genome shotgun (WGS) entry which is preliminary data.</text>
</comment>
<feature type="transmembrane region" description="Helical" evidence="2">
    <location>
        <begin position="111"/>
        <end position="130"/>
    </location>
</feature>